<organism evidence="2 3">
    <name type="scientific">Stereocaulon virgatum</name>
    <dbReference type="NCBI Taxonomy" id="373712"/>
    <lineage>
        <taxon>Eukaryota</taxon>
        <taxon>Fungi</taxon>
        <taxon>Dikarya</taxon>
        <taxon>Ascomycota</taxon>
        <taxon>Pezizomycotina</taxon>
        <taxon>Lecanoromycetes</taxon>
        <taxon>OSLEUM clade</taxon>
        <taxon>Lecanoromycetidae</taxon>
        <taxon>Lecanorales</taxon>
        <taxon>Lecanorineae</taxon>
        <taxon>Stereocaulaceae</taxon>
        <taxon>Stereocaulon</taxon>
    </lineage>
</organism>
<sequence length="739" mass="81147">MVCLAMPNKFSHALVLSHYESRGLINPDRPHASQSGTTKSVKPTDRSLRPSSQLTRLHSTRSQSKPPSRIRIDSPDGTSSHPLPPPLLRHSSSAETQIYAPRRLSSPPSTRDVQTLSNSETRQLNPLQRSPSVREGKENSRPSIETQIYDPKPLHSALPQTDWHSESKIRRPASQTSSFNGSRLGSSDNDACVYNTQRPQSPTSPTNWQSSSEVKARRRTAQGSSIKGSRSGYSDRWPKRSGRNTPQSPALTVAPHLDAPNKVQPFSSRPPSPPATPDSGKSFGLETHLDRIDKMKETAAVTSDIRKCFDFRPHLDRPEKGRSQAAATPDSGHSSGRDTQLGRPAGRESPPPVPDRSPRRTPPKSSPSSQRSRSPALQPKQDNMKSQTPKPVHSHISTMSKHSSVRNSARSSTLRFESEPTRPKTSKSSQTAFSITTQLSSRLSATAPTSPPLPGSITSVDPGAPKSLHFPNFSISTQSSYSYSPTSPKVQLHHEPPRPRTSNGHRSPTFSLPTRTSSLSATNFPPVLSRTSSMPSRALVDNDADLESLPSTILDVDIMPWEHANSDPAIFRHVSPADERPMSSRSSSFDSAVPPPIRRLPKNPAPYDKPLPRTPKSPSAPSTPKKSRRSFSSMLFSRPQAPTKTIPYSQTLPGNKPTTITTSKSSPPSIPALFPAYRGPFPPPQKSEEHIDKETNQTNTEERARLRRGVSQGAGAAEKRRSWFRNEQIDRAFWFTQAA</sequence>
<name>A0ABR4A6T9_9LECA</name>
<gene>
    <name evidence="2" type="ORF">N7G274_006159</name>
</gene>
<evidence type="ECO:0000256" key="1">
    <source>
        <dbReference type="SAM" id="MobiDB-lite"/>
    </source>
</evidence>
<feature type="compositionally biased region" description="Pro residues" evidence="1">
    <location>
        <begin position="593"/>
        <end position="615"/>
    </location>
</feature>
<feature type="region of interest" description="Disordered" evidence="1">
    <location>
        <begin position="312"/>
        <end position="536"/>
    </location>
</feature>
<feature type="compositionally biased region" description="Polar residues" evidence="1">
    <location>
        <begin position="49"/>
        <end position="66"/>
    </location>
</feature>
<feature type="compositionally biased region" description="Basic and acidic residues" evidence="1">
    <location>
        <begin position="312"/>
        <end position="322"/>
    </location>
</feature>
<feature type="compositionally biased region" description="Polar residues" evidence="1">
    <location>
        <begin position="426"/>
        <end position="448"/>
    </location>
</feature>
<feature type="compositionally biased region" description="Polar residues" evidence="1">
    <location>
        <begin position="640"/>
        <end position="653"/>
    </location>
</feature>
<feature type="compositionally biased region" description="Polar residues" evidence="1">
    <location>
        <begin position="380"/>
        <end position="415"/>
    </location>
</feature>
<feature type="compositionally biased region" description="Basic and acidic residues" evidence="1">
    <location>
        <begin position="686"/>
        <end position="704"/>
    </location>
</feature>
<reference evidence="2 3" key="1">
    <citation type="submission" date="2024-09" db="EMBL/GenBank/DDBJ databases">
        <title>Rethinking Asexuality: The Enigmatic Case of Functional Sexual Genes in Lepraria (Stereocaulaceae).</title>
        <authorList>
            <person name="Doellman M."/>
            <person name="Sun Y."/>
            <person name="Barcenas-Pena A."/>
            <person name="Lumbsch H.T."/>
            <person name="Grewe F."/>
        </authorList>
    </citation>
    <scope>NUCLEOTIDE SEQUENCE [LARGE SCALE GENOMIC DNA]</scope>
    <source>
        <strain evidence="2 3">Mercado 3170</strain>
    </source>
</reference>
<evidence type="ECO:0000313" key="3">
    <source>
        <dbReference type="Proteomes" id="UP001590950"/>
    </source>
</evidence>
<feature type="compositionally biased region" description="Low complexity" evidence="1">
    <location>
        <begin position="474"/>
        <end position="488"/>
    </location>
</feature>
<feature type="compositionally biased region" description="Polar residues" evidence="1">
    <location>
        <begin position="221"/>
        <end position="232"/>
    </location>
</feature>
<comment type="caution">
    <text evidence="2">The sequence shown here is derived from an EMBL/GenBank/DDBJ whole genome shotgun (WGS) entry which is preliminary data.</text>
</comment>
<feature type="compositionally biased region" description="Low complexity" evidence="1">
    <location>
        <begin position="656"/>
        <end position="667"/>
    </location>
</feature>
<protein>
    <submittedName>
        <fullName evidence="2">Uncharacterized protein</fullName>
    </submittedName>
</protein>
<feature type="compositionally biased region" description="Polar residues" evidence="1">
    <location>
        <begin position="32"/>
        <end position="41"/>
    </location>
</feature>
<feature type="compositionally biased region" description="Low complexity" evidence="1">
    <location>
        <begin position="616"/>
        <end position="638"/>
    </location>
</feature>
<proteinExistence type="predicted"/>
<feature type="compositionally biased region" description="Low complexity" evidence="1">
    <location>
        <begin position="366"/>
        <end position="375"/>
    </location>
</feature>
<feature type="compositionally biased region" description="Polar residues" evidence="1">
    <location>
        <begin position="500"/>
        <end position="535"/>
    </location>
</feature>
<feature type="region of interest" description="Disordered" evidence="1">
    <location>
        <begin position="577"/>
        <end position="722"/>
    </location>
</feature>
<dbReference type="Proteomes" id="UP001590950">
    <property type="component" value="Unassembled WGS sequence"/>
</dbReference>
<feature type="region of interest" description="Disordered" evidence="1">
    <location>
        <begin position="25"/>
        <end position="284"/>
    </location>
</feature>
<keyword evidence="3" id="KW-1185">Reference proteome</keyword>
<dbReference type="EMBL" id="JBEFKJ010000018">
    <property type="protein sequence ID" value="KAL2041214.1"/>
    <property type="molecule type" value="Genomic_DNA"/>
</dbReference>
<feature type="compositionally biased region" description="Polar residues" evidence="1">
    <location>
        <begin position="106"/>
        <end position="131"/>
    </location>
</feature>
<feature type="compositionally biased region" description="Polar residues" evidence="1">
    <location>
        <begin position="173"/>
        <end position="213"/>
    </location>
</feature>
<accession>A0ABR4A6T9</accession>
<evidence type="ECO:0000313" key="2">
    <source>
        <dbReference type="EMBL" id="KAL2041214.1"/>
    </source>
</evidence>